<evidence type="ECO:0000313" key="4">
    <source>
        <dbReference type="EMBL" id="CCA74639.1"/>
    </source>
</evidence>
<keyword evidence="2" id="KW-1133">Transmembrane helix</keyword>
<feature type="region of interest" description="Disordered" evidence="1">
    <location>
        <begin position="42"/>
        <end position="67"/>
    </location>
</feature>
<protein>
    <recommendedName>
        <fullName evidence="3">J domain-containing protein</fullName>
    </recommendedName>
</protein>
<dbReference type="SUPFAM" id="SSF46565">
    <property type="entry name" value="Chaperone J-domain"/>
    <property type="match status" value="1"/>
</dbReference>
<dbReference type="InterPro" id="IPR050817">
    <property type="entry name" value="DjlA_DnaK_co-chaperone"/>
</dbReference>
<feature type="region of interest" description="Disordered" evidence="1">
    <location>
        <begin position="139"/>
        <end position="168"/>
    </location>
</feature>
<evidence type="ECO:0000313" key="5">
    <source>
        <dbReference type="Proteomes" id="UP000007148"/>
    </source>
</evidence>
<dbReference type="eggNOG" id="KOG0715">
    <property type="taxonomic scope" value="Eukaryota"/>
</dbReference>
<proteinExistence type="predicted"/>
<feature type="domain" description="J" evidence="3">
    <location>
        <begin position="82"/>
        <end position="146"/>
    </location>
</feature>
<feature type="transmembrane region" description="Helical" evidence="2">
    <location>
        <begin position="380"/>
        <end position="400"/>
    </location>
</feature>
<reference evidence="4 5" key="1">
    <citation type="journal article" date="2011" name="PLoS Pathog.">
        <title>Endophytic Life Strategies Decoded by Genome and Transcriptome Analyses of the Mutualistic Root Symbiont Piriformospora indica.</title>
        <authorList>
            <person name="Zuccaro A."/>
            <person name="Lahrmann U."/>
            <person name="Guldener U."/>
            <person name="Langen G."/>
            <person name="Pfiffi S."/>
            <person name="Biedenkopf D."/>
            <person name="Wong P."/>
            <person name="Samans B."/>
            <person name="Grimm C."/>
            <person name="Basiewicz M."/>
            <person name="Murat C."/>
            <person name="Martin F."/>
            <person name="Kogel K.H."/>
        </authorList>
    </citation>
    <scope>NUCLEOTIDE SEQUENCE [LARGE SCALE GENOMIC DNA]</scope>
    <source>
        <strain evidence="4 5">DSM 11827</strain>
    </source>
</reference>
<dbReference type="PANTHER" id="PTHR24074">
    <property type="entry name" value="CO-CHAPERONE PROTEIN DJLA"/>
    <property type="match status" value="1"/>
</dbReference>
<dbReference type="Proteomes" id="UP000007148">
    <property type="component" value="Unassembled WGS sequence"/>
</dbReference>
<dbReference type="STRING" id="1109443.G4TTJ6"/>
<dbReference type="CDD" id="cd06257">
    <property type="entry name" value="DnaJ"/>
    <property type="match status" value="1"/>
</dbReference>
<accession>G4TTJ6</accession>
<keyword evidence="2" id="KW-0472">Membrane</keyword>
<evidence type="ECO:0000259" key="3">
    <source>
        <dbReference type="PROSITE" id="PS50076"/>
    </source>
</evidence>
<sequence>MVVARQDAAATCWPRPLPGMRPSFHVRCVNSPKVHKRSLLRASTSGQTLRPRFKSARGPGGPFASHTGARRFQATAVESKTSFYEDLGVAPTASINEIKKRYYQLSKQHHPDTAGPDYDEAAFHRIQIAYETLSDPSKKATYDRARAAPSESSPGYTQTSKTRKRRHHAAYGHIRLPVGVPFDNSCGIDAPPINVGFTPRVSWDPEFRKFFDDLSQKMKAHGLNIETLTYTNTTRAPPPELLRELMNGDLLGAYLKKRREQGKDPLSDIFLAHQGRHPAGMQWLRSRMSMLEHDEARRDTAREAGGVWERGSVKRPNATRRPAYSTAYEDAMAGAAYSTGSSSGFGGAHEPQKREYTRGHQLDPRFESDRMQMVAQEKRLVKAVFAVASLGVVAGLGHTFGLW</sequence>
<gene>
    <name evidence="4" type="ORF">PIIN_08591</name>
</gene>
<dbReference type="PRINTS" id="PR00625">
    <property type="entry name" value="JDOMAIN"/>
</dbReference>
<feature type="compositionally biased region" description="Polar residues" evidence="1">
    <location>
        <begin position="150"/>
        <end position="160"/>
    </location>
</feature>
<dbReference type="OrthoDB" id="445556at2759"/>
<keyword evidence="5" id="KW-1185">Reference proteome</keyword>
<comment type="caution">
    <text evidence="4">The sequence shown here is derived from an EMBL/GenBank/DDBJ whole genome shotgun (WGS) entry which is preliminary data.</text>
</comment>
<dbReference type="AlphaFoldDB" id="G4TTJ6"/>
<dbReference type="InterPro" id="IPR001623">
    <property type="entry name" value="DnaJ_domain"/>
</dbReference>
<evidence type="ECO:0000256" key="1">
    <source>
        <dbReference type="SAM" id="MobiDB-lite"/>
    </source>
</evidence>
<dbReference type="InterPro" id="IPR036869">
    <property type="entry name" value="J_dom_sf"/>
</dbReference>
<dbReference type="EMBL" id="CAFZ01000337">
    <property type="protein sequence ID" value="CCA74639.1"/>
    <property type="molecule type" value="Genomic_DNA"/>
</dbReference>
<evidence type="ECO:0000256" key="2">
    <source>
        <dbReference type="SAM" id="Phobius"/>
    </source>
</evidence>
<dbReference type="InParanoid" id="G4TTJ6"/>
<dbReference type="Pfam" id="PF00226">
    <property type="entry name" value="DnaJ"/>
    <property type="match status" value="1"/>
</dbReference>
<feature type="region of interest" description="Disordered" evidence="1">
    <location>
        <begin position="341"/>
        <end position="361"/>
    </location>
</feature>
<organism evidence="4 5">
    <name type="scientific">Serendipita indica (strain DSM 11827)</name>
    <name type="common">Root endophyte fungus</name>
    <name type="synonym">Piriformospora indica</name>
    <dbReference type="NCBI Taxonomy" id="1109443"/>
    <lineage>
        <taxon>Eukaryota</taxon>
        <taxon>Fungi</taxon>
        <taxon>Dikarya</taxon>
        <taxon>Basidiomycota</taxon>
        <taxon>Agaricomycotina</taxon>
        <taxon>Agaricomycetes</taxon>
        <taxon>Sebacinales</taxon>
        <taxon>Serendipitaceae</taxon>
        <taxon>Serendipita</taxon>
    </lineage>
</organism>
<dbReference type="HOGENOM" id="CLU_683556_0_0_1"/>
<dbReference type="SMART" id="SM00271">
    <property type="entry name" value="DnaJ"/>
    <property type="match status" value="1"/>
</dbReference>
<dbReference type="PROSITE" id="PS50076">
    <property type="entry name" value="DNAJ_2"/>
    <property type="match status" value="1"/>
</dbReference>
<feature type="compositionally biased region" description="Basic and acidic residues" evidence="1">
    <location>
        <begin position="350"/>
        <end position="361"/>
    </location>
</feature>
<dbReference type="Gene3D" id="1.10.287.110">
    <property type="entry name" value="DnaJ domain"/>
    <property type="match status" value="1"/>
</dbReference>
<dbReference type="PROSITE" id="PS00636">
    <property type="entry name" value="DNAJ_1"/>
    <property type="match status" value="1"/>
</dbReference>
<dbReference type="InterPro" id="IPR018253">
    <property type="entry name" value="DnaJ_domain_CS"/>
</dbReference>
<keyword evidence="2" id="KW-0812">Transmembrane</keyword>
<name>G4TTJ6_SERID</name>